<dbReference type="PRINTS" id="PR00723">
    <property type="entry name" value="SUBTILISIN"/>
</dbReference>
<organism evidence="7 8">
    <name type="scientific">candidate division WOR-3 bacterium</name>
    <dbReference type="NCBI Taxonomy" id="2052148"/>
    <lineage>
        <taxon>Bacteria</taxon>
        <taxon>Bacteria division WOR-3</taxon>
    </lineage>
</organism>
<evidence type="ECO:0000313" key="8">
    <source>
        <dbReference type="Proteomes" id="UP000779900"/>
    </source>
</evidence>
<comment type="caution">
    <text evidence="7">The sequence shown here is derived from an EMBL/GenBank/DDBJ whole genome shotgun (WGS) entry which is preliminary data.</text>
</comment>
<dbReference type="PANTHER" id="PTHR43399:SF5">
    <property type="entry name" value="PEPTIDASE S8 FAMILY WITH PROTEASE-ASSOCIATED DOMAIN"/>
    <property type="match status" value="1"/>
</dbReference>
<dbReference type="InterPro" id="IPR026444">
    <property type="entry name" value="Secre_tail"/>
</dbReference>
<gene>
    <name evidence="7" type="ORF">FJY68_11490</name>
</gene>
<proteinExistence type="inferred from homology"/>
<evidence type="ECO:0000313" key="7">
    <source>
        <dbReference type="EMBL" id="MBM3332449.1"/>
    </source>
</evidence>
<dbReference type="InterPro" id="IPR051048">
    <property type="entry name" value="Peptidase_S8/S53_subtilisin"/>
</dbReference>
<evidence type="ECO:0000256" key="4">
    <source>
        <dbReference type="PROSITE-ProRule" id="PRU01240"/>
    </source>
</evidence>
<dbReference type="InterPro" id="IPR000209">
    <property type="entry name" value="Peptidase_S8/S53_dom"/>
</dbReference>
<accession>A0A937XH88</accession>
<sequence length="910" mass="97117">MKGLKSVVVCLIITVGLVAARPAHYSMGPAHRFEPAAGEEANFISFANDISIDTRIGEPTLPAGLSIEPAADQSQYYIVQFTGPLLQQWFRDLERNGVSTFGYLPNYAVLAYLTPDQRAYVELLPMVRWVGLFQPAYKLESGLLDASGTRKVVIMVMPGASPAPVTTAIETTDGTVHELLTTSFGTTITATLDGSDIASVARLQETFWVQEWSEATTCNNTSQWVMQGGWQASSPPDTSMAARPVWRKGVRGQGVILSTSDTGMNTGHNMFRDPTMPITPPGVWPDHRKVVAFKLYQGASASEVSYHGSHVNGSVAGNDSAAGGTSYYDGMAKDARLYFVDVTSGSGNFVIPTDFTMLWDTIYFGRGLPDSVRPIKQHSGSWRWSNTQGTYKIQDASSDAFCWAHKDFLNIIAAGNEGSGSKTLGNPSIAKNILTIGATERGTASNTIAGFSSRGPTQDNRIKPNVMAPGVDIWSVLNTGTNGYSQMSGTSMATPTANGTIGLMRCYLQEGYYPTGGPVESDRISYVSSALLRSMAMTSADPNIGSYTIPSMNIGWGRIDADSLLYFTGDVRKLIITDDTTGIATGEFMERQFRVDSAIPLRVCLAWTDTAAAPSANPTIVNDLDLTLTSPSAVVYKGNRYTSGQSTPNPADRDSINVEECARVNAPDTGTWTIRVSAHSVATARKQAFAWTVSGAVEPAIDETHDVGVTAIIAPADTVDTGAVITPRVVVQNFGTVTETFHTLLTIGTGYTDTIAYTLDAGLTDTLTFAAWTANPAGTFATRCSTELAGDENPANDAAADTFVVYPLAGISEGRSLPAAFNLDKVLPNPSSGRTSIRYGLPRPAAVKLSVYSAAGTLVRTLAAGNQNPGWYAAAWDGSDLRGRKVGTGVYLVRLEAGAFTSTRKLVVQH</sequence>
<dbReference type="Gene3D" id="3.40.50.200">
    <property type="entry name" value="Peptidase S8/S53 domain"/>
    <property type="match status" value="1"/>
</dbReference>
<keyword evidence="1 4" id="KW-0645">Protease</keyword>
<dbReference type="Proteomes" id="UP000779900">
    <property type="component" value="Unassembled WGS sequence"/>
</dbReference>
<dbReference type="InterPro" id="IPR034058">
    <property type="entry name" value="TagA/B/C/D_pept_dom"/>
</dbReference>
<dbReference type="EMBL" id="VGIR01000088">
    <property type="protein sequence ID" value="MBM3332449.1"/>
    <property type="molecule type" value="Genomic_DNA"/>
</dbReference>
<feature type="active site" description="Charge relay system" evidence="4">
    <location>
        <position position="261"/>
    </location>
</feature>
<dbReference type="GO" id="GO:0006508">
    <property type="term" value="P:proteolysis"/>
    <property type="evidence" value="ECO:0007669"/>
    <property type="project" value="UniProtKB-KW"/>
</dbReference>
<comment type="similarity">
    <text evidence="4">Belongs to the peptidase S8 family.</text>
</comment>
<dbReference type="Pfam" id="PF13860">
    <property type="entry name" value="FlgD_ig"/>
    <property type="match status" value="1"/>
</dbReference>
<dbReference type="NCBIfam" id="TIGR04183">
    <property type="entry name" value="Por_Secre_tail"/>
    <property type="match status" value="1"/>
</dbReference>
<dbReference type="PANTHER" id="PTHR43399">
    <property type="entry name" value="SUBTILISIN-RELATED"/>
    <property type="match status" value="1"/>
</dbReference>
<keyword evidence="3 4" id="KW-0720">Serine protease</keyword>
<dbReference type="Gene3D" id="2.60.40.4070">
    <property type="match status" value="1"/>
</dbReference>
<dbReference type="InterPro" id="IPR015500">
    <property type="entry name" value="Peptidase_S8_subtilisin-rel"/>
</dbReference>
<dbReference type="Pfam" id="PF00082">
    <property type="entry name" value="Peptidase_S8"/>
    <property type="match status" value="1"/>
</dbReference>
<evidence type="ECO:0000256" key="3">
    <source>
        <dbReference type="ARBA" id="ARBA00022825"/>
    </source>
</evidence>
<dbReference type="GO" id="GO:0004252">
    <property type="term" value="F:serine-type endopeptidase activity"/>
    <property type="evidence" value="ECO:0007669"/>
    <property type="project" value="UniProtKB-UniRule"/>
</dbReference>
<name>A0A937XH88_UNCW3</name>
<dbReference type="SUPFAM" id="SSF49785">
    <property type="entry name" value="Galactose-binding domain-like"/>
    <property type="match status" value="1"/>
</dbReference>
<dbReference type="CDD" id="cd04842">
    <property type="entry name" value="Peptidases_S8_Kp43_protease"/>
    <property type="match status" value="1"/>
</dbReference>
<feature type="domain" description="FlgD/Vpr Ig-like" evidence="6">
    <location>
        <begin position="833"/>
        <end position="897"/>
    </location>
</feature>
<dbReference type="AlphaFoldDB" id="A0A937XH88"/>
<evidence type="ECO:0000259" key="6">
    <source>
        <dbReference type="Pfam" id="PF13860"/>
    </source>
</evidence>
<evidence type="ECO:0000256" key="2">
    <source>
        <dbReference type="ARBA" id="ARBA00022801"/>
    </source>
</evidence>
<dbReference type="InterPro" id="IPR025965">
    <property type="entry name" value="FlgD/Vpr_Ig-like"/>
</dbReference>
<dbReference type="InterPro" id="IPR036852">
    <property type="entry name" value="Peptidase_S8/S53_dom_sf"/>
</dbReference>
<evidence type="ECO:0000259" key="5">
    <source>
        <dbReference type="Pfam" id="PF00082"/>
    </source>
</evidence>
<dbReference type="PROSITE" id="PS51892">
    <property type="entry name" value="SUBTILASE"/>
    <property type="match status" value="1"/>
</dbReference>
<reference evidence="7" key="1">
    <citation type="submission" date="2019-03" db="EMBL/GenBank/DDBJ databases">
        <title>Lake Tanganyika Metagenome-Assembled Genomes (MAGs).</title>
        <authorList>
            <person name="Tran P."/>
        </authorList>
    </citation>
    <scope>NUCLEOTIDE SEQUENCE</scope>
    <source>
        <strain evidence="7">K_DeepCast_150m_m2_040</strain>
    </source>
</reference>
<feature type="domain" description="Peptidase S8/S53" evidence="5">
    <location>
        <begin position="252"/>
        <end position="557"/>
    </location>
</feature>
<protein>
    <submittedName>
        <fullName evidence="7">T9SS type A sorting domain-containing protein</fullName>
    </submittedName>
</protein>
<dbReference type="Gene3D" id="2.60.120.380">
    <property type="match status" value="1"/>
</dbReference>
<feature type="active site" description="Charge relay system" evidence="4">
    <location>
        <position position="307"/>
    </location>
</feature>
<keyword evidence="2 4" id="KW-0378">Hydrolase</keyword>
<dbReference type="InterPro" id="IPR008979">
    <property type="entry name" value="Galactose-bd-like_sf"/>
</dbReference>
<evidence type="ECO:0000256" key="1">
    <source>
        <dbReference type="ARBA" id="ARBA00022670"/>
    </source>
</evidence>
<dbReference type="SUPFAM" id="SSF52743">
    <property type="entry name" value="Subtilisin-like"/>
    <property type="match status" value="1"/>
</dbReference>
<feature type="active site" description="Charge relay system" evidence="4">
    <location>
        <position position="491"/>
    </location>
</feature>